<reference evidence="1 2" key="2">
    <citation type="journal article" date="2019" name="G3 (Bethesda)">
        <title>Hybrid Assembly of the Genome of the Entomopathogenic Nematode Steinernema carpocapsae Identifies the X-Chromosome.</title>
        <authorList>
            <person name="Serra L."/>
            <person name="Macchietto M."/>
            <person name="Macias-Munoz A."/>
            <person name="McGill C.J."/>
            <person name="Rodriguez I.M."/>
            <person name="Rodriguez B."/>
            <person name="Murad R."/>
            <person name="Mortazavi A."/>
        </authorList>
    </citation>
    <scope>NUCLEOTIDE SEQUENCE [LARGE SCALE GENOMIC DNA]</scope>
    <source>
        <strain evidence="1 2">ALL</strain>
    </source>
</reference>
<evidence type="ECO:0000313" key="2">
    <source>
        <dbReference type="Proteomes" id="UP000298663"/>
    </source>
</evidence>
<reference evidence="1 2" key="1">
    <citation type="journal article" date="2015" name="Genome Biol.">
        <title>Comparative genomics of Steinernema reveals deeply conserved gene regulatory networks.</title>
        <authorList>
            <person name="Dillman A.R."/>
            <person name="Macchietto M."/>
            <person name="Porter C.F."/>
            <person name="Rogers A."/>
            <person name="Williams B."/>
            <person name="Antoshechkin I."/>
            <person name="Lee M.M."/>
            <person name="Goodwin Z."/>
            <person name="Lu X."/>
            <person name="Lewis E.E."/>
            <person name="Goodrich-Blair H."/>
            <person name="Stock S.P."/>
            <person name="Adams B.J."/>
            <person name="Sternberg P.W."/>
            <person name="Mortazavi A."/>
        </authorList>
    </citation>
    <scope>NUCLEOTIDE SEQUENCE [LARGE SCALE GENOMIC DNA]</scope>
    <source>
        <strain evidence="1 2">ALL</strain>
    </source>
</reference>
<name>A0A4U5MTK5_STECR</name>
<sequence>MAAKGADGAAVPNLGKAYRNPNTLKLIYYTYMWKRRDRLVYTYHEPLKFYYMIVNIWAHSGVAVPRELSKFRKMGKSHLFIAF</sequence>
<keyword evidence="2" id="KW-1185">Reference proteome</keyword>
<protein>
    <submittedName>
        <fullName evidence="1">Uncharacterized protein</fullName>
    </submittedName>
</protein>
<gene>
    <name evidence="1" type="ORF">L596_020398</name>
</gene>
<evidence type="ECO:0000313" key="1">
    <source>
        <dbReference type="EMBL" id="TKR73034.1"/>
    </source>
</evidence>
<organism evidence="1 2">
    <name type="scientific">Steinernema carpocapsae</name>
    <name type="common">Entomopathogenic nematode</name>
    <dbReference type="NCBI Taxonomy" id="34508"/>
    <lineage>
        <taxon>Eukaryota</taxon>
        <taxon>Metazoa</taxon>
        <taxon>Ecdysozoa</taxon>
        <taxon>Nematoda</taxon>
        <taxon>Chromadorea</taxon>
        <taxon>Rhabditida</taxon>
        <taxon>Tylenchina</taxon>
        <taxon>Panagrolaimomorpha</taxon>
        <taxon>Strongyloidoidea</taxon>
        <taxon>Steinernematidae</taxon>
        <taxon>Steinernema</taxon>
    </lineage>
</organism>
<dbReference type="EMBL" id="AZBU02000006">
    <property type="protein sequence ID" value="TKR73034.1"/>
    <property type="molecule type" value="Genomic_DNA"/>
</dbReference>
<proteinExistence type="predicted"/>
<dbReference type="Proteomes" id="UP000298663">
    <property type="component" value="Unassembled WGS sequence"/>
</dbReference>
<dbReference type="AlphaFoldDB" id="A0A4U5MTK5"/>
<accession>A0A4U5MTK5</accession>
<comment type="caution">
    <text evidence="1">The sequence shown here is derived from an EMBL/GenBank/DDBJ whole genome shotgun (WGS) entry which is preliminary data.</text>
</comment>